<evidence type="ECO:0000313" key="3">
    <source>
        <dbReference type="Proteomes" id="UP000643405"/>
    </source>
</evidence>
<dbReference type="GO" id="GO:0010181">
    <property type="term" value="F:FMN binding"/>
    <property type="evidence" value="ECO:0007669"/>
    <property type="project" value="TreeGrafter"/>
</dbReference>
<reference evidence="2" key="1">
    <citation type="submission" date="2020-09" db="EMBL/GenBank/DDBJ databases">
        <title>Genome seq and assembly of Tianweitania sp.</title>
        <authorList>
            <person name="Chhetri G."/>
        </authorList>
    </citation>
    <scope>NUCLEOTIDE SEQUENCE</scope>
    <source>
        <strain evidence="2">Rool2</strain>
    </source>
</reference>
<dbReference type="InterPro" id="IPR050712">
    <property type="entry name" value="NAD(P)H-dep_reductase"/>
</dbReference>
<feature type="domain" description="NADPH-dependent FMN reductase-like" evidence="1">
    <location>
        <begin position="5"/>
        <end position="159"/>
    </location>
</feature>
<keyword evidence="3" id="KW-1185">Reference proteome</keyword>
<sequence>MRVTPRILVFAGSLRTGAYSGKTADIAQKVLAQNGAEVTRISLGDYPLPLVDQDLEKEKGVPANAVKLARIFTDHDGIVICTPEYNGSIPPLVKNTIDWVSRAHSDKTGKLKPYSDKPMAICSSSDGHFAGIRSASHLRAVLAHIQADVIAPQVSVPSAGEAFDEGGNFKEERLRKSMDRLAKALIERASMMSMRTEA</sequence>
<dbReference type="PANTHER" id="PTHR30543">
    <property type="entry name" value="CHROMATE REDUCTASE"/>
    <property type="match status" value="1"/>
</dbReference>
<dbReference type="GO" id="GO:0016491">
    <property type="term" value="F:oxidoreductase activity"/>
    <property type="evidence" value="ECO:0007669"/>
    <property type="project" value="InterPro"/>
</dbReference>
<dbReference type="SUPFAM" id="SSF52218">
    <property type="entry name" value="Flavoproteins"/>
    <property type="match status" value="1"/>
</dbReference>
<evidence type="ECO:0000259" key="1">
    <source>
        <dbReference type="Pfam" id="PF03358"/>
    </source>
</evidence>
<evidence type="ECO:0000313" key="2">
    <source>
        <dbReference type="EMBL" id="MBD0413608.1"/>
    </source>
</evidence>
<dbReference type="InterPro" id="IPR005025">
    <property type="entry name" value="FMN_Rdtase-like_dom"/>
</dbReference>
<organism evidence="2 3">
    <name type="scientific">Oryzicola mucosus</name>
    <dbReference type="NCBI Taxonomy" id="2767425"/>
    <lineage>
        <taxon>Bacteria</taxon>
        <taxon>Pseudomonadati</taxon>
        <taxon>Pseudomonadota</taxon>
        <taxon>Alphaproteobacteria</taxon>
        <taxon>Hyphomicrobiales</taxon>
        <taxon>Phyllobacteriaceae</taxon>
        <taxon>Oryzicola</taxon>
    </lineage>
</organism>
<dbReference type="Gene3D" id="3.40.50.360">
    <property type="match status" value="1"/>
</dbReference>
<dbReference type="Pfam" id="PF03358">
    <property type="entry name" value="FMN_red"/>
    <property type="match status" value="1"/>
</dbReference>
<dbReference type="InterPro" id="IPR029039">
    <property type="entry name" value="Flavoprotein-like_sf"/>
</dbReference>
<protein>
    <submittedName>
        <fullName evidence="2">NAD(P)H-dependent oxidoreductase</fullName>
    </submittedName>
</protein>
<dbReference type="AlphaFoldDB" id="A0A8J6U111"/>
<dbReference type="GO" id="GO:0005829">
    <property type="term" value="C:cytosol"/>
    <property type="evidence" value="ECO:0007669"/>
    <property type="project" value="TreeGrafter"/>
</dbReference>
<proteinExistence type="predicted"/>
<name>A0A8J6U111_9HYPH</name>
<comment type="caution">
    <text evidence="2">The sequence shown here is derived from an EMBL/GenBank/DDBJ whole genome shotgun (WGS) entry which is preliminary data.</text>
</comment>
<dbReference type="Proteomes" id="UP000643405">
    <property type="component" value="Unassembled WGS sequence"/>
</dbReference>
<gene>
    <name evidence="2" type="ORF">ICI42_02970</name>
</gene>
<dbReference type="PANTHER" id="PTHR30543:SF21">
    <property type="entry name" value="NAD(P)H-DEPENDENT FMN REDUCTASE LOT6"/>
    <property type="match status" value="1"/>
</dbReference>
<dbReference type="EMBL" id="JACVVX010000001">
    <property type="protein sequence ID" value="MBD0413608.1"/>
    <property type="molecule type" value="Genomic_DNA"/>
</dbReference>
<accession>A0A8J6U111</accession>
<dbReference type="RefSeq" id="WP_188163029.1">
    <property type="nucleotide sequence ID" value="NZ_JACVVX010000001.1"/>
</dbReference>